<comment type="caution">
    <text evidence="2">The sequence shown here is derived from an EMBL/GenBank/DDBJ whole genome shotgun (WGS) entry which is preliminary data.</text>
</comment>
<dbReference type="OrthoDB" id="514957at2"/>
<name>A0A0C1RLW7_9CYAN</name>
<sequence>MSLEIFIDYKIANEPQWHTVEMSPEEYFDLNLLDEDEELVWNSVPEYNHAIEYLDVEPSLVSHTRLRIKDSTIQKFLTITTTFWHHGQNFIIERSDKESGEPEIVIINTKLQEAPTVWEIMKFHKKNDLTELEFHTFIRDNEDGSQTEKKIFPDEV</sequence>
<proteinExistence type="predicted"/>
<organism evidence="2">
    <name type="scientific">Tolypothrix bouteillei VB521301</name>
    <dbReference type="NCBI Taxonomy" id="1479485"/>
    <lineage>
        <taxon>Bacteria</taxon>
        <taxon>Bacillati</taxon>
        <taxon>Cyanobacteriota</taxon>
        <taxon>Cyanophyceae</taxon>
        <taxon>Nostocales</taxon>
        <taxon>Tolypothrichaceae</taxon>
        <taxon>Tolypothrix</taxon>
    </lineage>
</organism>
<gene>
    <name evidence="2" type="ORF">DA73_0205735</name>
    <name evidence="1" type="ORF">DA73_0400023465</name>
</gene>
<dbReference type="RefSeq" id="WP_038080336.1">
    <property type="nucleotide sequence ID" value="NZ_JHEG04000001.1"/>
</dbReference>
<dbReference type="Proteomes" id="UP000029738">
    <property type="component" value="Unassembled WGS sequence"/>
</dbReference>
<dbReference type="AlphaFoldDB" id="A0A0C1RLW7"/>
<accession>A0A0C1RLW7</accession>
<protein>
    <submittedName>
        <fullName evidence="2">Uncharacterized protein</fullName>
    </submittedName>
</protein>
<keyword evidence="3" id="KW-1185">Reference proteome</keyword>
<dbReference type="EMBL" id="JHEG04000001">
    <property type="protein sequence ID" value="KAF3888121.1"/>
    <property type="molecule type" value="Genomic_DNA"/>
</dbReference>
<reference evidence="1" key="2">
    <citation type="submission" date="2019-11" db="EMBL/GenBank/DDBJ databases">
        <title>Improved Assembly of Tolypothrix boutellei genome.</title>
        <authorList>
            <person name="Sarangi A.N."/>
            <person name="Mukherjee M."/>
            <person name="Ghosh S."/>
            <person name="Singh D."/>
            <person name="Das A."/>
            <person name="Kant S."/>
            <person name="Prusty A."/>
            <person name="Tripathy S."/>
        </authorList>
    </citation>
    <scope>NUCLEOTIDE SEQUENCE</scope>
    <source>
        <strain evidence="1">VB521301</strain>
    </source>
</reference>
<reference evidence="2" key="1">
    <citation type="journal article" date="2015" name="Genome Announc.">
        <title>Draft Genome Sequence of Tolypothrix boutellei Strain VB521301.</title>
        <authorList>
            <person name="Chandrababunaidu M.M."/>
            <person name="Singh D."/>
            <person name="Sen D."/>
            <person name="Bhan S."/>
            <person name="Das S."/>
            <person name="Gupta A."/>
            <person name="Adhikary S.P."/>
            <person name="Tripathy S."/>
        </authorList>
    </citation>
    <scope>NUCLEOTIDE SEQUENCE</scope>
    <source>
        <strain evidence="2">VB521301</strain>
    </source>
</reference>
<evidence type="ECO:0000313" key="1">
    <source>
        <dbReference type="EMBL" id="KAF3888121.1"/>
    </source>
</evidence>
<evidence type="ECO:0000313" key="2">
    <source>
        <dbReference type="EMBL" id="KIE12955.1"/>
    </source>
</evidence>
<evidence type="ECO:0000313" key="3">
    <source>
        <dbReference type="Proteomes" id="UP000029738"/>
    </source>
</evidence>
<dbReference type="EMBL" id="JHEG02000019">
    <property type="protein sequence ID" value="KIE12955.1"/>
    <property type="molecule type" value="Genomic_DNA"/>
</dbReference>